<keyword evidence="3" id="KW-1185">Reference proteome</keyword>
<organism evidence="2 3">
    <name type="scientific">Oopsacas minuta</name>
    <dbReference type="NCBI Taxonomy" id="111878"/>
    <lineage>
        <taxon>Eukaryota</taxon>
        <taxon>Metazoa</taxon>
        <taxon>Porifera</taxon>
        <taxon>Hexactinellida</taxon>
        <taxon>Hexasterophora</taxon>
        <taxon>Lyssacinosida</taxon>
        <taxon>Leucopsacidae</taxon>
        <taxon>Oopsacas</taxon>
    </lineage>
</organism>
<feature type="signal peptide" evidence="1">
    <location>
        <begin position="1"/>
        <end position="26"/>
    </location>
</feature>
<reference evidence="2 3" key="1">
    <citation type="journal article" date="2023" name="BMC Biol.">
        <title>The compact genome of the sponge Oopsacas minuta (Hexactinellida) is lacking key metazoan core genes.</title>
        <authorList>
            <person name="Santini S."/>
            <person name="Schenkelaars Q."/>
            <person name="Jourda C."/>
            <person name="Duchesne M."/>
            <person name="Belahbib H."/>
            <person name="Rocher C."/>
            <person name="Selva M."/>
            <person name="Riesgo A."/>
            <person name="Vervoort M."/>
            <person name="Leys S.P."/>
            <person name="Kodjabachian L."/>
            <person name="Le Bivic A."/>
            <person name="Borchiellini C."/>
            <person name="Claverie J.M."/>
            <person name="Renard E."/>
        </authorList>
    </citation>
    <scope>NUCLEOTIDE SEQUENCE [LARGE SCALE GENOMIC DNA]</scope>
    <source>
        <strain evidence="2">SPO-2</strain>
    </source>
</reference>
<evidence type="ECO:0000313" key="3">
    <source>
        <dbReference type="Proteomes" id="UP001165289"/>
    </source>
</evidence>
<feature type="chain" id="PRO_5043821029" evidence="1">
    <location>
        <begin position="27"/>
        <end position="135"/>
    </location>
</feature>
<protein>
    <submittedName>
        <fullName evidence="2">Uncharacterized protein</fullName>
    </submittedName>
</protein>
<comment type="caution">
    <text evidence="2">The sequence shown here is derived from an EMBL/GenBank/DDBJ whole genome shotgun (WGS) entry which is preliminary data.</text>
</comment>
<dbReference type="AlphaFoldDB" id="A0AAV7K5T8"/>
<evidence type="ECO:0000313" key="2">
    <source>
        <dbReference type="EMBL" id="KAI6656195.1"/>
    </source>
</evidence>
<dbReference type="EMBL" id="JAKMXF010000155">
    <property type="protein sequence ID" value="KAI6656195.1"/>
    <property type="molecule type" value="Genomic_DNA"/>
</dbReference>
<dbReference type="Proteomes" id="UP001165289">
    <property type="component" value="Unassembled WGS sequence"/>
</dbReference>
<evidence type="ECO:0000256" key="1">
    <source>
        <dbReference type="SAM" id="SignalP"/>
    </source>
</evidence>
<gene>
    <name evidence="2" type="ORF">LOD99_1528</name>
</gene>
<proteinExistence type="predicted"/>
<accession>A0AAV7K5T8</accession>
<name>A0AAV7K5T8_9METZ</name>
<sequence length="135" mass="15264">MAAENSEKITLQILLFLNVRLFLLAAKENEANIKQFMDDIINPDTHLMRNEVFHIDPDQQHLRYHHTFTLSGGSILIYHLNCGKHTWSPTSLAIENSMKSVGNLIEEKRGMRMEQPDASGSTSSTGSVACVLLYY</sequence>
<keyword evidence="1" id="KW-0732">Signal</keyword>